<keyword evidence="1" id="KW-0472">Membrane</keyword>
<name>B1YBS5_PYRNV</name>
<dbReference type="Proteomes" id="UP000001694">
    <property type="component" value="Chromosome"/>
</dbReference>
<dbReference type="eggNOG" id="arCOG05543">
    <property type="taxonomic scope" value="Archaea"/>
</dbReference>
<dbReference type="AlphaFoldDB" id="B1YBS5"/>
<gene>
    <name evidence="2" type="ordered locus">Tneu_0359</name>
</gene>
<feature type="transmembrane region" description="Helical" evidence="1">
    <location>
        <begin position="40"/>
        <end position="61"/>
    </location>
</feature>
<dbReference type="KEGG" id="tne:Tneu_0359"/>
<dbReference type="EMBL" id="CP001014">
    <property type="protein sequence ID" value="ACB39309.1"/>
    <property type="molecule type" value="Genomic_DNA"/>
</dbReference>
<dbReference type="SUPFAM" id="SSF51905">
    <property type="entry name" value="FAD/NAD(P)-binding domain"/>
    <property type="match status" value="1"/>
</dbReference>
<dbReference type="InterPro" id="IPR052541">
    <property type="entry name" value="SQRD"/>
</dbReference>
<dbReference type="GeneID" id="6164883"/>
<keyword evidence="1" id="KW-1133">Transmembrane helix</keyword>
<dbReference type="PANTHER" id="PTHR43755:SF1">
    <property type="entry name" value="FAD-DEPENDENT PYRIDINE NUCLEOTIDE-DISULPHIDE OXIDOREDUCTASE"/>
    <property type="match status" value="1"/>
</dbReference>
<dbReference type="OrthoDB" id="26124at2157"/>
<reference evidence="2" key="1">
    <citation type="submission" date="2008-03" db="EMBL/GenBank/DDBJ databases">
        <title>Complete sequence of Thermoproteus neutrophilus V24Sta.</title>
        <authorList>
            <consortium name="US DOE Joint Genome Institute"/>
            <person name="Copeland A."/>
            <person name="Lucas S."/>
            <person name="Lapidus A."/>
            <person name="Glavina del Rio T."/>
            <person name="Dalin E."/>
            <person name="Tice H."/>
            <person name="Bruce D."/>
            <person name="Goodwin L."/>
            <person name="Pitluck S."/>
            <person name="Sims D."/>
            <person name="Brettin T."/>
            <person name="Detter J.C."/>
            <person name="Han C."/>
            <person name="Kuske C.R."/>
            <person name="Schmutz J."/>
            <person name="Larimer F."/>
            <person name="Land M."/>
            <person name="Hauser L."/>
            <person name="Kyrpides N."/>
            <person name="Mikhailova N."/>
            <person name="Biddle J.F."/>
            <person name="Zhang Z."/>
            <person name="Fitz-Gibbon S.T."/>
            <person name="Lowe T.M."/>
            <person name="Saltikov C."/>
            <person name="House C.H."/>
            <person name="Richardson P."/>
        </authorList>
    </citation>
    <scope>NUCLEOTIDE SEQUENCE [LARGE SCALE GENOMIC DNA]</scope>
    <source>
        <strain evidence="2">V24Sta</strain>
    </source>
</reference>
<sequence length="313" mass="34827">MVRVVVVGGGIAGIYFTYKLLTLTKKAEVVLVEPNPYHNFVIGVPMAYAGLINFSDLLFPLSSLKRVRHVRDRAVSLDAGPSIRLERAFTLRGDYIVLAPGAYKVGTADYWTVEGAEALYQKIVRAPAVRFVVSEFTPVMGFQELAYSIKTRFPEKDVSIHLVYISDDYLFLLEPWRASAARVGVQVSMDPPPPDGLHISVPAVRPHPIAHDLEVNPATMETQIERVFLIGDSSLLRLGLPPVGWGALWQASAAAQAIASEVEKGYIEVEAEEWSAKDPDKFRQWLTYRMTTGTPLAHLKGLYDLWKKLFSTL</sequence>
<dbReference type="HOGENOM" id="CLU_878845_0_0_2"/>
<protein>
    <submittedName>
        <fullName evidence="2">FAD-dependent pyridine nucleotide-disulphide oxidoreductase</fullName>
    </submittedName>
</protein>
<proteinExistence type="predicted"/>
<evidence type="ECO:0000313" key="3">
    <source>
        <dbReference type="Proteomes" id="UP000001694"/>
    </source>
</evidence>
<dbReference type="RefSeq" id="WP_012349729.1">
    <property type="nucleotide sequence ID" value="NC_010525.1"/>
</dbReference>
<evidence type="ECO:0000313" key="2">
    <source>
        <dbReference type="EMBL" id="ACB39309.1"/>
    </source>
</evidence>
<keyword evidence="3" id="KW-1185">Reference proteome</keyword>
<accession>B1YBS5</accession>
<dbReference type="InterPro" id="IPR036188">
    <property type="entry name" value="FAD/NAD-bd_sf"/>
</dbReference>
<evidence type="ECO:0000256" key="1">
    <source>
        <dbReference type="SAM" id="Phobius"/>
    </source>
</evidence>
<organism evidence="2 3">
    <name type="scientific">Pyrobaculum neutrophilum (strain DSM 2338 / JCM 9278 / NBRC 100436 / V24Sta)</name>
    <name type="common">Thermoproteus neutrophilus</name>
    <dbReference type="NCBI Taxonomy" id="444157"/>
    <lineage>
        <taxon>Archaea</taxon>
        <taxon>Thermoproteota</taxon>
        <taxon>Thermoprotei</taxon>
        <taxon>Thermoproteales</taxon>
        <taxon>Thermoproteaceae</taxon>
        <taxon>Pyrobaculum</taxon>
    </lineage>
</organism>
<dbReference type="STRING" id="444157.Tneu_0359"/>
<dbReference type="Gene3D" id="3.50.50.100">
    <property type="match status" value="1"/>
</dbReference>
<dbReference type="PANTHER" id="PTHR43755">
    <property type="match status" value="1"/>
</dbReference>
<keyword evidence="1" id="KW-0812">Transmembrane</keyword>